<dbReference type="InterPro" id="IPR047110">
    <property type="entry name" value="GABD/Sad-like"/>
</dbReference>
<evidence type="ECO:0000259" key="4">
    <source>
        <dbReference type="Pfam" id="PF00171"/>
    </source>
</evidence>
<organism evidence="5 6">
    <name type="scientific">Streptomyces prunicolor</name>
    <dbReference type="NCBI Taxonomy" id="67348"/>
    <lineage>
        <taxon>Bacteria</taxon>
        <taxon>Bacillati</taxon>
        <taxon>Actinomycetota</taxon>
        <taxon>Actinomycetes</taxon>
        <taxon>Kitasatosporales</taxon>
        <taxon>Streptomycetaceae</taxon>
        <taxon>Streptomyces</taxon>
    </lineage>
</organism>
<evidence type="ECO:0000256" key="1">
    <source>
        <dbReference type="ARBA" id="ARBA00009986"/>
    </source>
</evidence>
<evidence type="ECO:0000313" key="5">
    <source>
        <dbReference type="EMBL" id="MDV7217471.1"/>
    </source>
</evidence>
<dbReference type="Gene3D" id="3.40.309.10">
    <property type="entry name" value="Aldehyde Dehydrogenase, Chain A, domain 2"/>
    <property type="match status" value="1"/>
</dbReference>
<dbReference type="InterPro" id="IPR016162">
    <property type="entry name" value="Ald_DH_N"/>
</dbReference>
<evidence type="ECO:0000256" key="3">
    <source>
        <dbReference type="ARBA" id="ARBA00023002"/>
    </source>
</evidence>
<dbReference type="PANTHER" id="PTHR43217:SF2">
    <property type="entry name" value="SUCCINATE-SEMIALDEHYDE DEHYDROGENASE [NADP(+)]"/>
    <property type="match status" value="1"/>
</dbReference>
<keyword evidence="3" id="KW-0560">Oxidoreductase</keyword>
<dbReference type="Gene3D" id="3.40.605.10">
    <property type="entry name" value="Aldehyde Dehydrogenase, Chain A, domain 1"/>
    <property type="match status" value="1"/>
</dbReference>
<dbReference type="SUPFAM" id="SSF53720">
    <property type="entry name" value="ALDH-like"/>
    <property type="match status" value="1"/>
</dbReference>
<dbReference type="Proteomes" id="UP001187346">
    <property type="component" value="Unassembled WGS sequence"/>
</dbReference>
<dbReference type="InterPro" id="IPR044148">
    <property type="entry name" value="ALDH_GabD1-like"/>
</dbReference>
<sequence>MYATVDPTTGAVACKFATLTDAEAGQALVAAATAYRTWSATRLSERAAVLARMAALHRQKAGELAALTTQEMGKPVAQARAEVELAASIYEYYATSGPDLLRDEVLDIAGTGRALVRTAPIGPLLGIMPWNFPLYQAARFVAPNLLLGNTILLKHAPNCPQLSLAIESVAEEAGAPVDVYQNVFATHEQIATMIASPLLQGVSLTGSERAGRVIGALAGQHLKKCVLELGGSDPLIVLPRADLEQAVSAAAIGRFWNAGQVCTSMKRAIVAEPVWDEFVSRFLAETATWHTGDPADESTRLGPLSSVAARDQVAEQVRDAVAKGAELHLGGEVPEGPGAYYPPTVLSGVTPEMRAYHEEIFGPVAVLYRVDSTEAAIDLANSSPYGLGSAVFTADPAEAEYVADRLDVGMVGLNMLVRSSPEMPFGGVKNSGIGRELGRFGLDEFANKKLLRSP</sequence>
<comment type="caution">
    <text evidence="5">The sequence shown here is derived from an EMBL/GenBank/DDBJ whole genome shotgun (WGS) entry which is preliminary data.</text>
</comment>
<dbReference type="PANTHER" id="PTHR43217">
    <property type="entry name" value="SUCCINATE SEMIALDEHYDE DEHYDROGENASE [NAD(P)+] SAD"/>
    <property type="match status" value="1"/>
</dbReference>
<dbReference type="CDD" id="cd07100">
    <property type="entry name" value="ALDH_SSADH1_GabD1"/>
    <property type="match status" value="1"/>
</dbReference>
<dbReference type="EMBL" id="JAWMAJ010000046">
    <property type="protein sequence ID" value="MDV7217471.1"/>
    <property type="molecule type" value="Genomic_DNA"/>
</dbReference>
<evidence type="ECO:0000256" key="2">
    <source>
        <dbReference type="ARBA" id="ARBA00022857"/>
    </source>
</evidence>
<keyword evidence="2" id="KW-0521">NADP</keyword>
<reference evidence="5 6" key="1">
    <citation type="submission" date="2023-10" db="EMBL/GenBank/DDBJ databases">
        <title>Characterization of rhizosphere-enriched actinobacteria from wheat plants lab-grown on chernevaya soil.</title>
        <authorList>
            <person name="Tikhonova E.N."/>
            <person name="Konopkin A."/>
            <person name="Kravchenko I.K."/>
        </authorList>
    </citation>
    <scope>NUCLEOTIDE SEQUENCE [LARGE SCALE GENOMIC DNA]</scope>
    <source>
        <strain evidence="5 6">RR29</strain>
    </source>
</reference>
<comment type="similarity">
    <text evidence="1">Belongs to the aldehyde dehydrogenase family.</text>
</comment>
<accession>A0ABU4FA88</accession>
<name>A0ABU4FA88_9ACTN</name>
<keyword evidence="6" id="KW-1185">Reference proteome</keyword>
<dbReference type="InterPro" id="IPR016163">
    <property type="entry name" value="Ald_DH_C"/>
</dbReference>
<dbReference type="InterPro" id="IPR015590">
    <property type="entry name" value="Aldehyde_DH_dom"/>
</dbReference>
<dbReference type="Pfam" id="PF00171">
    <property type="entry name" value="Aldedh"/>
    <property type="match status" value="1"/>
</dbReference>
<proteinExistence type="inferred from homology"/>
<dbReference type="InterPro" id="IPR016161">
    <property type="entry name" value="Ald_DH/histidinol_DH"/>
</dbReference>
<evidence type="ECO:0000313" key="6">
    <source>
        <dbReference type="Proteomes" id="UP001187346"/>
    </source>
</evidence>
<protein>
    <submittedName>
        <fullName evidence="5">NAD-dependent succinate-semialdehyde dehydrogenase</fullName>
    </submittedName>
</protein>
<feature type="domain" description="Aldehyde dehydrogenase" evidence="4">
    <location>
        <begin position="3"/>
        <end position="449"/>
    </location>
</feature>
<gene>
    <name evidence="5" type="ORF">R5A26_16075</name>
</gene>